<comment type="caution">
    <text evidence="2">The sequence shown here is derived from an EMBL/GenBank/DDBJ whole genome shotgun (WGS) entry which is preliminary data.</text>
</comment>
<dbReference type="AlphaFoldDB" id="A0A3E2BKW4"/>
<sequence length="57" mass="6590">MAGNQAERWSNGVKRKPGKAGEVIDKQAIEKKNKMESWQKIFPGKIWLDKYRPANCE</sequence>
<gene>
    <name evidence="2" type="ORF">OP8BY_0411</name>
</gene>
<evidence type="ECO:0000313" key="3">
    <source>
        <dbReference type="Proteomes" id="UP000257323"/>
    </source>
</evidence>
<dbReference type="EMBL" id="QUAH01000010">
    <property type="protein sequence ID" value="RFT15302.1"/>
    <property type="molecule type" value="Genomic_DNA"/>
</dbReference>
<protein>
    <submittedName>
        <fullName evidence="2">Uncharacterized protein</fullName>
    </submittedName>
</protein>
<evidence type="ECO:0000313" key="2">
    <source>
        <dbReference type="EMBL" id="RFT15302.1"/>
    </source>
</evidence>
<reference evidence="2 3" key="1">
    <citation type="submission" date="2018-08" db="EMBL/GenBank/DDBJ databases">
        <title>Genome analysis of the thermophilic bacterium of the candidate phylum Aminicenantes from deep subsurface aquifer revealed its physiology and ecological role.</title>
        <authorList>
            <person name="Kadnikov V.V."/>
            <person name="Mardanov A.V."/>
            <person name="Beletsky A.V."/>
            <person name="Karnachuk O.V."/>
            <person name="Ravin N.V."/>
        </authorList>
    </citation>
    <scope>NUCLEOTIDE SEQUENCE [LARGE SCALE GENOMIC DNA]</scope>
    <source>
        <strain evidence="2">BY38</strain>
    </source>
</reference>
<accession>A0A3E2BKW4</accession>
<feature type="region of interest" description="Disordered" evidence="1">
    <location>
        <begin position="1"/>
        <end position="24"/>
    </location>
</feature>
<dbReference type="Proteomes" id="UP000257323">
    <property type="component" value="Unassembled WGS sequence"/>
</dbReference>
<proteinExistence type="predicted"/>
<evidence type="ECO:0000256" key="1">
    <source>
        <dbReference type="SAM" id="MobiDB-lite"/>
    </source>
</evidence>
<name>A0A3E2BKW4_9BACT</name>
<organism evidence="2 3">
    <name type="scientific">Candidatus Saccharicenans subterraneus</name>
    <dbReference type="NCBI Taxonomy" id="2508984"/>
    <lineage>
        <taxon>Bacteria</taxon>
        <taxon>Candidatus Aminicenantota</taxon>
        <taxon>Candidatus Aminicenantia</taxon>
        <taxon>Candidatus Aminicenantales</taxon>
        <taxon>Candidatus Saccharicenantaceae</taxon>
        <taxon>Candidatus Saccharicenans</taxon>
    </lineage>
</organism>